<dbReference type="Pfam" id="PF00001">
    <property type="entry name" value="7tm_1"/>
    <property type="match status" value="1"/>
</dbReference>
<keyword evidence="2" id="KW-1003">Cell membrane</keyword>
<evidence type="ECO:0000256" key="12">
    <source>
        <dbReference type="ARBA" id="ARBA00023257"/>
    </source>
</evidence>
<dbReference type="PRINTS" id="PR00243">
    <property type="entry name" value="MUSCARINICR"/>
</dbReference>
<dbReference type="Proteomes" id="UP000242457">
    <property type="component" value="Unassembled WGS sequence"/>
</dbReference>
<comment type="subcellular location">
    <subcellularLocation>
        <location evidence="13">Postsynaptic cell membrane</location>
        <topology evidence="13">Multi-pass membrane protein</topology>
    </subcellularLocation>
</comment>
<evidence type="ECO:0000256" key="8">
    <source>
        <dbReference type="ARBA" id="ARBA00023136"/>
    </source>
</evidence>
<dbReference type="GO" id="GO:0045211">
    <property type="term" value="C:postsynaptic membrane"/>
    <property type="evidence" value="ECO:0007669"/>
    <property type="project" value="UniProtKB-SubCell"/>
</dbReference>
<evidence type="ECO:0000256" key="7">
    <source>
        <dbReference type="ARBA" id="ARBA00023040"/>
    </source>
</evidence>
<dbReference type="GO" id="GO:0007187">
    <property type="term" value="P:G protein-coupled receptor signaling pathway, coupled to cyclic nucleotide second messenger"/>
    <property type="evidence" value="ECO:0007669"/>
    <property type="project" value="TreeGrafter"/>
</dbReference>
<dbReference type="GO" id="GO:0016907">
    <property type="term" value="F:G protein-coupled acetylcholine receptor activity"/>
    <property type="evidence" value="ECO:0007669"/>
    <property type="project" value="InterPro"/>
</dbReference>
<dbReference type="Gene3D" id="1.20.1070.10">
    <property type="entry name" value="Rhodopsin 7-helix transmembrane proteins"/>
    <property type="match status" value="2"/>
</dbReference>
<feature type="transmembrane region" description="Helical" evidence="16">
    <location>
        <begin position="572"/>
        <end position="595"/>
    </location>
</feature>
<keyword evidence="8 16" id="KW-0472">Membrane</keyword>
<dbReference type="OrthoDB" id="10071887at2759"/>
<evidence type="ECO:0000256" key="3">
    <source>
        <dbReference type="ARBA" id="ARBA00022553"/>
    </source>
</evidence>
<keyword evidence="10" id="KW-0325">Glycoprotein</keyword>
<dbReference type="InterPro" id="IPR017452">
    <property type="entry name" value="GPCR_Rhodpsn_7TM"/>
</dbReference>
<keyword evidence="12" id="KW-0628">Postsynaptic cell membrane</keyword>
<evidence type="ECO:0000313" key="19">
    <source>
        <dbReference type="Proteomes" id="UP000242457"/>
    </source>
</evidence>
<dbReference type="SUPFAM" id="SSF81321">
    <property type="entry name" value="Family A G protein-coupled receptor-like"/>
    <property type="match status" value="1"/>
</dbReference>
<keyword evidence="5 16" id="KW-1133">Transmembrane helix</keyword>
<feature type="transmembrane region" description="Helical" evidence="16">
    <location>
        <begin position="82"/>
        <end position="106"/>
    </location>
</feature>
<evidence type="ECO:0000256" key="16">
    <source>
        <dbReference type="SAM" id="Phobius"/>
    </source>
</evidence>
<accession>A0A2A3E6S6</accession>
<protein>
    <submittedName>
        <fullName evidence="18">Muscarinic acetylcholine receptor DM1</fullName>
    </submittedName>
</protein>
<evidence type="ECO:0000256" key="13">
    <source>
        <dbReference type="ARBA" id="ARBA00034104"/>
    </source>
</evidence>
<dbReference type="PANTHER" id="PTHR24247">
    <property type="entry name" value="5-HYDROXYTRYPTAMINE RECEPTOR"/>
    <property type="match status" value="1"/>
</dbReference>
<evidence type="ECO:0000259" key="17">
    <source>
        <dbReference type="PROSITE" id="PS50262"/>
    </source>
</evidence>
<comment type="similarity">
    <text evidence="1 14">Belongs to the G-protein coupled receptor 1 family.</text>
</comment>
<feature type="domain" description="G-protein coupled receptors family 1 profile" evidence="17">
    <location>
        <begin position="98"/>
        <end position="588"/>
    </location>
</feature>
<dbReference type="STRING" id="94128.A0A2A3E6S6"/>
<evidence type="ECO:0000256" key="4">
    <source>
        <dbReference type="ARBA" id="ARBA00022692"/>
    </source>
</evidence>
<feature type="transmembrane region" description="Helical" evidence="16">
    <location>
        <begin position="243"/>
        <end position="266"/>
    </location>
</feature>
<evidence type="ECO:0000256" key="5">
    <source>
        <dbReference type="ARBA" id="ARBA00022989"/>
    </source>
</evidence>
<evidence type="ECO:0000256" key="9">
    <source>
        <dbReference type="ARBA" id="ARBA00023170"/>
    </source>
</evidence>
<evidence type="ECO:0000256" key="14">
    <source>
        <dbReference type="RuleBase" id="RU000688"/>
    </source>
</evidence>
<dbReference type="GO" id="GO:0004993">
    <property type="term" value="F:G protein-coupled serotonin receptor activity"/>
    <property type="evidence" value="ECO:0007669"/>
    <property type="project" value="TreeGrafter"/>
</dbReference>
<evidence type="ECO:0000256" key="6">
    <source>
        <dbReference type="ARBA" id="ARBA00023018"/>
    </source>
</evidence>
<evidence type="ECO:0000256" key="1">
    <source>
        <dbReference type="ARBA" id="ARBA00010663"/>
    </source>
</evidence>
<dbReference type="CDD" id="cd15301">
    <property type="entry name" value="7tmA_mAChR_DM1-like"/>
    <property type="match status" value="1"/>
</dbReference>
<keyword evidence="11 14" id="KW-0807">Transducer</keyword>
<dbReference type="InterPro" id="IPR000276">
    <property type="entry name" value="GPCR_Rhodpsn"/>
</dbReference>
<evidence type="ECO:0000256" key="11">
    <source>
        <dbReference type="ARBA" id="ARBA00023224"/>
    </source>
</evidence>
<evidence type="ECO:0000313" key="18">
    <source>
        <dbReference type="EMBL" id="PBC27415.1"/>
    </source>
</evidence>
<dbReference type="GO" id="GO:0030425">
    <property type="term" value="C:dendrite"/>
    <property type="evidence" value="ECO:0007669"/>
    <property type="project" value="TreeGrafter"/>
</dbReference>
<keyword evidence="7 14" id="KW-0297">G-protein coupled receptor</keyword>
<feature type="region of interest" description="Disordered" evidence="15">
    <location>
        <begin position="505"/>
        <end position="527"/>
    </location>
</feature>
<keyword evidence="6" id="KW-0770">Synapse</keyword>
<keyword evidence="19" id="KW-1185">Reference proteome</keyword>
<feature type="transmembrane region" description="Helical" evidence="16">
    <location>
        <begin position="118"/>
        <end position="144"/>
    </location>
</feature>
<dbReference type="FunFam" id="1.20.1070.10:FF:000038">
    <property type="entry name" value="Muscarinic acetylcholine receptor"/>
    <property type="match status" value="1"/>
</dbReference>
<dbReference type="InterPro" id="IPR000995">
    <property type="entry name" value="Musac_Ach_rcpt"/>
</dbReference>
<dbReference type="PANTHER" id="PTHR24247:SF265">
    <property type="entry name" value="MUSCARINIC ACETYLCHOLINE RECEPTOR DM1"/>
    <property type="match status" value="1"/>
</dbReference>
<dbReference type="AlphaFoldDB" id="A0A2A3E6S6"/>
<dbReference type="PROSITE" id="PS00237">
    <property type="entry name" value="G_PROTEIN_RECEP_F1_1"/>
    <property type="match status" value="1"/>
</dbReference>
<organism evidence="18 19">
    <name type="scientific">Apis cerana cerana</name>
    <name type="common">Oriental honeybee</name>
    <dbReference type="NCBI Taxonomy" id="94128"/>
    <lineage>
        <taxon>Eukaryota</taxon>
        <taxon>Metazoa</taxon>
        <taxon>Ecdysozoa</taxon>
        <taxon>Arthropoda</taxon>
        <taxon>Hexapoda</taxon>
        <taxon>Insecta</taxon>
        <taxon>Pterygota</taxon>
        <taxon>Neoptera</taxon>
        <taxon>Endopterygota</taxon>
        <taxon>Hymenoptera</taxon>
        <taxon>Apocrita</taxon>
        <taxon>Aculeata</taxon>
        <taxon>Apoidea</taxon>
        <taxon>Anthophila</taxon>
        <taxon>Apidae</taxon>
        <taxon>Apis</taxon>
    </lineage>
</organism>
<keyword evidence="9 14" id="KW-0675">Receptor</keyword>
<gene>
    <name evidence="18" type="ORF">APICC_06927</name>
</gene>
<name>A0A2A3E6S6_APICC</name>
<evidence type="ECO:0000256" key="2">
    <source>
        <dbReference type="ARBA" id="ARBA00022475"/>
    </source>
</evidence>
<dbReference type="PRINTS" id="PR00237">
    <property type="entry name" value="GPCRRHODOPSN"/>
</dbReference>
<evidence type="ECO:0000256" key="15">
    <source>
        <dbReference type="SAM" id="MobiDB-lite"/>
    </source>
</evidence>
<feature type="transmembrane region" description="Helical" evidence="16">
    <location>
        <begin position="198"/>
        <end position="223"/>
    </location>
</feature>
<dbReference type="EMBL" id="KZ288349">
    <property type="protein sequence ID" value="PBC27415.1"/>
    <property type="molecule type" value="Genomic_DNA"/>
</dbReference>
<dbReference type="FunFam" id="1.20.1070.10:FF:000288">
    <property type="entry name" value="Muscarinic acetylcholine receptor"/>
    <property type="match status" value="1"/>
</dbReference>
<sequence>MISLCLATHCGVLEYACLIIPEHISIDDGNGSLDTGMDHVAAIANSSDMNVTSDIFGNESYNMSNGLDCGGELHSYRIWERVLIVIIALFLSLTTVVGNIMVMISFKIDKQLQTISNYFLFSLAVADFAIGLISMPLFTVYTVLGYWPLGPHICDTWLALDYLASNASVLNLLIISFDRYFSVTRPLTYRAKRTTSKAAIMIACAWGISLLLWPPWIYAWPYIEGQRTVPINACYIQFIETNHYITFGTAIAAFYVPVTVMIILYWRIWKETKKRQKDLPYLQAGKQDASKRSNSSDEALDMEDCRRPRSESSTGVEDVNATHIAVSYLEKHYPQYKMKHRPFSWMWLKMWCIAWWHSGREDDDEEEDIEGAESSRATHGYDEAITPLSAETPLTGTVSRSASLSGIHPTTLTVERAISIADNHDYKKSGKAGELSTKSISSDSVYTILIRLPTRDTSGMGKYSEGPSIKMYHDETVSPSMITRRPSHMPDIRIPLNTKNIPKALGSKPAANKTTNKKKKKLQEKKADRKAAKTLSAILLAFIITWTPYNILVLIKSITACSWYIPQELWDFFYYLCYINSTVNPMCYALCNAAFRRTYVRILKCKWHNRNRAAIDRG</sequence>
<reference evidence="18 19" key="1">
    <citation type="submission" date="2014-07" db="EMBL/GenBank/DDBJ databases">
        <title>Genomic and transcriptomic analysis on Apis cerana provide comprehensive insights into honey bee biology.</title>
        <authorList>
            <person name="Diao Q."/>
            <person name="Sun L."/>
            <person name="Zheng H."/>
            <person name="Zheng H."/>
            <person name="Xu S."/>
            <person name="Wang S."/>
            <person name="Zeng Z."/>
            <person name="Hu F."/>
            <person name="Su S."/>
            <person name="Wu J."/>
        </authorList>
    </citation>
    <scope>NUCLEOTIDE SEQUENCE [LARGE SCALE GENOMIC DNA]</scope>
    <source>
        <tissue evidence="18">Pupae without intestine</tissue>
    </source>
</reference>
<feature type="transmembrane region" description="Helical" evidence="16">
    <location>
        <begin position="156"/>
        <end position="177"/>
    </location>
</feature>
<dbReference type="GO" id="GO:0007197">
    <property type="term" value="P:adenylate cyclase-inhibiting G protein-coupled acetylcholine receptor signaling pathway"/>
    <property type="evidence" value="ECO:0007669"/>
    <property type="project" value="TreeGrafter"/>
</dbReference>
<keyword evidence="3" id="KW-0597">Phosphoprotein</keyword>
<feature type="region of interest" description="Disordered" evidence="15">
    <location>
        <begin position="285"/>
        <end position="316"/>
    </location>
</feature>
<feature type="transmembrane region" description="Helical" evidence="16">
    <location>
        <begin position="531"/>
        <end position="552"/>
    </location>
</feature>
<dbReference type="PROSITE" id="PS50262">
    <property type="entry name" value="G_PROTEIN_RECEP_F1_2"/>
    <property type="match status" value="1"/>
</dbReference>
<proteinExistence type="inferred from homology"/>
<evidence type="ECO:0000256" key="10">
    <source>
        <dbReference type="ARBA" id="ARBA00023180"/>
    </source>
</evidence>
<keyword evidence="4 14" id="KW-0812">Transmembrane</keyword>